<dbReference type="InterPro" id="IPR011990">
    <property type="entry name" value="TPR-like_helical_dom_sf"/>
</dbReference>
<organism evidence="2 3">
    <name type="scientific">Candidatus Parabacteroides intestinipullorum</name>
    <dbReference type="NCBI Taxonomy" id="2838723"/>
    <lineage>
        <taxon>Bacteria</taxon>
        <taxon>Pseudomonadati</taxon>
        <taxon>Bacteroidota</taxon>
        <taxon>Bacteroidia</taxon>
        <taxon>Bacteroidales</taxon>
        <taxon>Tannerellaceae</taxon>
        <taxon>Parabacteroides</taxon>
    </lineage>
</organism>
<feature type="chain" id="PRO_5039402575" evidence="1">
    <location>
        <begin position="24"/>
        <end position="500"/>
    </location>
</feature>
<evidence type="ECO:0000256" key="1">
    <source>
        <dbReference type="SAM" id="SignalP"/>
    </source>
</evidence>
<dbReference type="EMBL" id="DXEL01000030">
    <property type="protein sequence ID" value="HIX74128.1"/>
    <property type="molecule type" value="Genomic_DNA"/>
</dbReference>
<sequence length="500" mass="57370">MNLKNMKWAAFALAGVLSLSSCDDFGDINIDPNNPTQPDTRYMFTYACKRVYTFAWNGTYNPWTQMFPMYIAERQNVQYGTFDVRDFATQNYYTGNIQNLETIIDLNSNEETMNESYVAPFGTAANQIAAARTLRAYYYMHLTDALGMLPYSEAIQGLEGNFMPKYDTQEFIYEDLDRDLREAYAQFDESGTLDDTYDILYEGDIAKWKKLNASLRMMMAIKLSDVDPAAGRERFAQAYADGGIEDNADRLEYKFMAEEANENILYTNIYRDGRRDFAPSITIIDSLKSYNDPRLYAYADPNSRGEYNGIPLGIDQADVVNYTDRAEFDTRFTEQDAPMVVVPASHILLLEAEAAVRGWINADAEDLYRRGIQASFDYYDVVGSMDEDDNSITYTDFDGYMAQPKVQLTGSESEKIYKIAMQRWLANYLQNGMEAWSDWRRLNVPTLVPGPAMVTTHIPYRRIYTNNDYNANMDNYNAAIAAQGADTYDTRVWWDTKDNE</sequence>
<reference evidence="2" key="2">
    <citation type="submission" date="2021-04" db="EMBL/GenBank/DDBJ databases">
        <authorList>
            <person name="Gilroy R."/>
        </authorList>
    </citation>
    <scope>NUCLEOTIDE SEQUENCE</scope>
    <source>
        <strain evidence="2">ChiGjej6B6-14162</strain>
    </source>
</reference>
<proteinExistence type="predicted"/>
<keyword evidence="1" id="KW-0732">Signal</keyword>
<dbReference type="Pfam" id="PF12771">
    <property type="entry name" value="SusD-like_2"/>
    <property type="match status" value="1"/>
</dbReference>
<dbReference type="SUPFAM" id="SSF48452">
    <property type="entry name" value="TPR-like"/>
    <property type="match status" value="1"/>
</dbReference>
<evidence type="ECO:0000313" key="2">
    <source>
        <dbReference type="EMBL" id="HIX74128.1"/>
    </source>
</evidence>
<dbReference type="PROSITE" id="PS51257">
    <property type="entry name" value="PROKAR_LIPOPROTEIN"/>
    <property type="match status" value="1"/>
</dbReference>
<evidence type="ECO:0000313" key="3">
    <source>
        <dbReference type="Proteomes" id="UP000886740"/>
    </source>
</evidence>
<dbReference type="Gene3D" id="1.25.40.390">
    <property type="match status" value="1"/>
</dbReference>
<accession>A0A9D2BFH2</accession>
<feature type="signal peptide" evidence="1">
    <location>
        <begin position="1"/>
        <end position="23"/>
    </location>
</feature>
<dbReference type="InterPro" id="IPR041662">
    <property type="entry name" value="SusD-like_2"/>
</dbReference>
<comment type="caution">
    <text evidence="2">The sequence shown here is derived from an EMBL/GenBank/DDBJ whole genome shotgun (WGS) entry which is preliminary data.</text>
</comment>
<gene>
    <name evidence="2" type="ORF">H9977_03685</name>
</gene>
<dbReference type="Proteomes" id="UP000886740">
    <property type="component" value="Unassembled WGS sequence"/>
</dbReference>
<keyword evidence="2" id="KW-0449">Lipoprotein</keyword>
<name>A0A9D2BFH2_9BACT</name>
<reference evidence="2" key="1">
    <citation type="journal article" date="2021" name="PeerJ">
        <title>Extensive microbial diversity within the chicken gut microbiome revealed by metagenomics and culture.</title>
        <authorList>
            <person name="Gilroy R."/>
            <person name="Ravi A."/>
            <person name="Getino M."/>
            <person name="Pursley I."/>
            <person name="Horton D.L."/>
            <person name="Alikhan N.F."/>
            <person name="Baker D."/>
            <person name="Gharbi K."/>
            <person name="Hall N."/>
            <person name="Watson M."/>
            <person name="Adriaenssens E.M."/>
            <person name="Foster-Nyarko E."/>
            <person name="Jarju S."/>
            <person name="Secka A."/>
            <person name="Antonio M."/>
            <person name="Oren A."/>
            <person name="Chaudhuri R.R."/>
            <person name="La Ragione R."/>
            <person name="Hildebrand F."/>
            <person name="Pallen M.J."/>
        </authorList>
    </citation>
    <scope>NUCLEOTIDE SEQUENCE</scope>
    <source>
        <strain evidence="2">ChiGjej6B6-14162</strain>
    </source>
</reference>
<protein>
    <submittedName>
        <fullName evidence="2">SusD/RagB family nutrient-binding outer membrane lipoprotein</fullName>
    </submittedName>
</protein>
<dbReference type="AlphaFoldDB" id="A0A9D2BFH2"/>